<proteinExistence type="predicted"/>
<comment type="caution">
    <text evidence="2">The sequence shown here is derived from an EMBL/GenBank/DDBJ whole genome shotgun (WGS) entry which is preliminary data.</text>
</comment>
<gene>
    <name evidence="2" type="ORF">PUW80_05655</name>
</gene>
<accession>A0ABT5SG87</accession>
<dbReference type="Proteomes" id="UP001218170">
    <property type="component" value="Unassembled WGS sequence"/>
</dbReference>
<feature type="region of interest" description="Disordered" evidence="1">
    <location>
        <begin position="54"/>
        <end position="79"/>
    </location>
</feature>
<evidence type="ECO:0000313" key="2">
    <source>
        <dbReference type="EMBL" id="MDD7961830.1"/>
    </source>
</evidence>
<dbReference type="RefSeq" id="WP_274264144.1">
    <property type="nucleotide sequence ID" value="NZ_JAQZCI010000001.1"/>
</dbReference>
<reference evidence="2 3" key="1">
    <citation type="submission" date="2023-02" db="EMBL/GenBank/DDBJ databases">
        <title>Study of novel species of the Microbacterium genus.</title>
        <authorList>
            <person name="Arroyo-Herrera I."/>
            <person name="Roman-Ponce B."/>
            <person name="Vasquez-Murrieta M.S."/>
        </authorList>
    </citation>
    <scope>NUCLEOTIDE SEQUENCE [LARGE SCALE GENOMIC DNA]</scope>
    <source>
        <strain evidence="2 3">NE1TT3</strain>
    </source>
</reference>
<name>A0ABT5SG87_9MICO</name>
<keyword evidence="3" id="KW-1185">Reference proteome</keyword>
<sequence length="79" mass="8514">MTTSSPAQADTHRDIGAWPHDHGWVTESAHRTSEGLIRYVRCPHCGAHRVDLQPANTAPPAAASVAIDPTISRERHPSG</sequence>
<evidence type="ECO:0000256" key="1">
    <source>
        <dbReference type="SAM" id="MobiDB-lite"/>
    </source>
</evidence>
<protein>
    <submittedName>
        <fullName evidence="2">Uncharacterized protein</fullName>
    </submittedName>
</protein>
<feature type="compositionally biased region" description="Low complexity" evidence="1">
    <location>
        <begin position="54"/>
        <end position="69"/>
    </location>
</feature>
<evidence type="ECO:0000313" key="3">
    <source>
        <dbReference type="Proteomes" id="UP001218170"/>
    </source>
</evidence>
<dbReference type="EMBL" id="JAQZCI010000001">
    <property type="protein sequence ID" value="MDD7961830.1"/>
    <property type="molecule type" value="Genomic_DNA"/>
</dbReference>
<organism evidence="2 3">
    <name type="scientific">Microbacterium thalli</name>
    <dbReference type="NCBI Taxonomy" id="3027921"/>
    <lineage>
        <taxon>Bacteria</taxon>
        <taxon>Bacillati</taxon>
        <taxon>Actinomycetota</taxon>
        <taxon>Actinomycetes</taxon>
        <taxon>Micrococcales</taxon>
        <taxon>Microbacteriaceae</taxon>
        <taxon>Microbacterium</taxon>
    </lineage>
</organism>